<reference evidence="4 5" key="1">
    <citation type="submission" date="2018-06" db="EMBL/GenBank/DDBJ databases">
        <authorList>
            <consortium name="Pathogen Informatics"/>
            <person name="Doyle S."/>
        </authorList>
    </citation>
    <scope>NUCLEOTIDE SEQUENCE [LARGE SCALE GENOMIC DNA]</scope>
    <source>
        <strain evidence="4 5">NCTC5798</strain>
    </source>
</reference>
<dbReference type="InterPro" id="IPR023296">
    <property type="entry name" value="Glyco_hydro_beta-prop_sf"/>
</dbReference>
<evidence type="ECO:0000256" key="2">
    <source>
        <dbReference type="ARBA" id="ARBA00022801"/>
    </source>
</evidence>
<gene>
    <name evidence="4" type="ORF">NCTC5798_05373</name>
</gene>
<organism evidence="4 5">
    <name type="scientific">Salmonella enterica I</name>
    <dbReference type="NCBI Taxonomy" id="59201"/>
    <lineage>
        <taxon>Bacteria</taxon>
        <taxon>Pseudomonadati</taxon>
        <taxon>Pseudomonadota</taxon>
        <taxon>Gammaproteobacteria</taxon>
        <taxon>Enterobacterales</taxon>
        <taxon>Enterobacteriaceae</taxon>
        <taxon>Salmonella</taxon>
    </lineage>
</organism>
<comment type="similarity">
    <text evidence="1">Belongs to the glycosyl hydrolase 43 family.</text>
</comment>
<dbReference type="GO" id="GO:0005975">
    <property type="term" value="P:carbohydrate metabolic process"/>
    <property type="evidence" value="ECO:0007669"/>
    <property type="project" value="InterPro"/>
</dbReference>
<dbReference type="EMBL" id="UGXK01000001">
    <property type="protein sequence ID" value="SUG74073.1"/>
    <property type="molecule type" value="Genomic_DNA"/>
</dbReference>
<proteinExistence type="inferred from homology"/>
<evidence type="ECO:0000256" key="3">
    <source>
        <dbReference type="ARBA" id="ARBA00023295"/>
    </source>
</evidence>
<evidence type="ECO:0000256" key="1">
    <source>
        <dbReference type="ARBA" id="ARBA00009865"/>
    </source>
</evidence>
<sequence>MKIASMGRDTTALRKRRKGEDVLVYHARNYTEIEGDPLYDPNRHTRLKRVRWDENGMPDFGVPPADTI</sequence>
<protein>
    <submittedName>
        <fullName evidence="4">Glycosyl hydrolase</fullName>
    </submittedName>
</protein>
<evidence type="ECO:0000313" key="5">
    <source>
        <dbReference type="Proteomes" id="UP000255534"/>
    </source>
</evidence>
<keyword evidence="2 4" id="KW-0378">Hydrolase</keyword>
<name>A0A379V1G6_SALET</name>
<evidence type="ECO:0000313" key="4">
    <source>
        <dbReference type="EMBL" id="SUG74073.1"/>
    </source>
</evidence>
<accession>A0A379V1G6</accession>
<dbReference type="Pfam" id="PF04616">
    <property type="entry name" value="Glyco_hydro_43"/>
    <property type="match status" value="1"/>
</dbReference>
<dbReference type="InterPro" id="IPR006710">
    <property type="entry name" value="Glyco_hydro_43"/>
</dbReference>
<keyword evidence="3" id="KW-0326">Glycosidase</keyword>
<dbReference type="Gene3D" id="2.115.10.20">
    <property type="entry name" value="Glycosyl hydrolase domain, family 43"/>
    <property type="match status" value="1"/>
</dbReference>
<dbReference type="SUPFAM" id="SSF75005">
    <property type="entry name" value="Arabinanase/levansucrase/invertase"/>
    <property type="match status" value="1"/>
</dbReference>
<dbReference type="GO" id="GO:0004553">
    <property type="term" value="F:hydrolase activity, hydrolyzing O-glycosyl compounds"/>
    <property type="evidence" value="ECO:0007669"/>
    <property type="project" value="InterPro"/>
</dbReference>
<dbReference type="Proteomes" id="UP000255534">
    <property type="component" value="Unassembled WGS sequence"/>
</dbReference>
<dbReference type="AlphaFoldDB" id="A0A379V1G6"/>